<comment type="caution">
    <text evidence="1">The sequence shown here is derived from an EMBL/GenBank/DDBJ whole genome shotgun (WGS) entry which is preliminary data.</text>
</comment>
<dbReference type="GeneID" id="30155732"/>
<dbReference type="RefSeq" id="XP_018993934.1">
    <property type="nucleotide sequence ID" value="XM_019138497.1"/>
</dbReference>
<accession>A0A1E3HRA0</accession>
<protein>
    <submittedName>
        <fullName evidence="1">Uncharacterized protein</fullName>
    </submittedName>
</protein>
<name>A0A1E3HRA0_9TREE</name>
<organism evidence="1 2">
    <name type="scientific">Cryptococcus amylolentus CBS 6039</name>
    <dbReference type="NCBI Taxonomy" id="1295533"/>
    <lineage>
        <taxon>Eukaryota</taxon>
        <taxon>Fungi</taxon>
        <taxon>Dikarya</taxon>
        <taxon>Basidiomycota</taxon>
        <taxon>Agaricomycotina</taxon>
        <taxon>Tremellomycetes</taxon>
        <taxon>Tremellales</taxon>
        <taxon>Cryptococcaceae</taxon>
        <taxon>Cryptococcus</taxon>
    </lineage>
</organism>
<sequence>MLKEICGSPSCMTGVPVFLHYLPNSINKLRFLAVCLTPIPYLAIAPALIAPLGFLYGAVSAGWSKICSLRRPGSGLRWYFTGPLLLTLAWSAGETKGEVVGHSAFVSTLSSLYLSGSEGAFSLSWTVDGTYSILSTVSTWKSLITGPSGRLRCGVRQAQQLKRIFWEKRPLEGSMPAVCRFQIALDLQTPRYLQVRLQSRFADPASFFQLSFSLKGAVDGWKKKCTEACHDPPCFASTSYNLETLRQVHKGRVLSYLFMVRMITMVDLQCFSADLEFRVYFKPRVSRHFRTDHAS</sequence>
<keyword evidence="2" id="KW-1185">Reference proteome</keyword>
<proteinExistence type="predicted"/>
<evidence type="ECO:0000313" key="1">
    <source>
        <dbReference type="EMBL" id="ODN78888.1"/>
    </source>
</evidence>
<dbReference type="AlphaFoldDB" id="A0A1E3HRA0"/>
<evidence type="ECO:0000313" key="2">
    <source>
        <dbReference type="Proteomes" id="UP000094065"/>
    </source>
</evidence>
<dbReference type="EMBL" id="AWGJ01000006">
    <property type="protein sequence ID" value="ODN78888.1"/>
    <property type="molecule type" value="Genomic_DNA"/>
</dbReference>
<reference evidence="1 2" key="1">
    <citation type="submission" date="2016-06" db="EMBL/GenBank/DDBJ databases">
        <title>Evolution of pathogenesis and genome organization in the Tremellales.</title>
        <authorList>
            <person name="Cuomo C."/>
            <person name="Litvintseva A."/>
            <person name="Heitman J."/>
            <person name="Chen Y."/>
            <person name="Sun S."/>
            <person name="Springer D."/>
            <person name="Dromer F."/>
            <person name="Young S."/>
            <person name="Zeng Q."/>
            <person name="Chapman S."/>
            <person name="Gujja S."/>
            <person name="Saif S."/>
            <person name="Birren B."/>
        </authorList>
    </citation>
    <scope>NUCLEOTIDE SEQUENCE [LARGE SCALE GENOMIC DNA]</scope>
    <source>
        <strain evidence="1 2">CBS 6039</strain>
    </source>
</reference>
<dbReference type="Proteomes" id="UP000094065">
    <property type="component" value="Unassembled WGS sequence"/>
</dbReference>
<gene>
    <name evidence="1" type="ORF">L202_04423</name>
</gene>